<gene>
    <name evidence="1" type="ORF">POPTR_019G075100</name>
</gene>
<reference evidence="1 2" key="1">
    <citation type="journal article" date="2006" name="Science">
        <title>The genome of black cottonwood, Populus trichocarpa (Torr. &amp; Gray).</title>
        <authorList>
            <person name="Tuskan G.A."/>
            <person name="Difazio S."/>
            <person name="Jansson S."/>
            <person name="Bohlmann J."/>
            <person name="Grigoriev I."/>
            <person name="Hellsten U."/>
            <person name="Putnam N."/>
            <person name="Ralph S."/>
            <person name="Rombauts S."/>
            <person name="Salamov A."/>
            <person name="Schein J."/>
            <person name="Sterck L."/>
            <person name="Aerts A."/>
            <person name="Bhalerao R.R."/>
            <person name="Bhalerao R.P."/>
            <person name="Blaudez D."/>
            <person name="Boerjan W."/>
            <person name="Brun A."/>
            <person name="Brunner A."/>
            <person name="Busov V."/>
            <person name="Campbell M."/>
            <person name="Carlson J."/>
            <person name="Chalot M."/>
            <person name="Chapman J."/>
            <person name="Chen G.L."/>
            <person name="Cooper D."/>
            <person name="Coutinho P.M."/>
            <person name="Couturier J."/>
            <person name="Covert S."/>
            <person name="Cronk Q."/>
            <person name="Cunningham R."/>
            <person name="Davis J."/>
            <person name="Degroeve S."/>
            <person name="Dejardin A."/>
            <person name="Depamphilis C."/>
            <person name="Detter J."/>
            <person name="Dirks B."/>
            <person name="Dubchak I."/>
            <person name="Duplessis S."/>
            <person name="Ehlting J."/>
            <person name="Ellis B."/>
            <person name="Gendler K."/>
            <person name="Goodstein D."/>
            <person name="Gribskov M."/>
            <person name="Grimwood J."/>
            <person name="Groover A."/>
            <person name="Gunter L."/>
            <person name="Hamberger B."/>
            <person name="Heinze B."/>
            <person name="Helariutta Y."/>
            <person name="Henrissat B."/>
            <person name="Holligan D."/>
            <person name="Holt R."/>
            <person name="Huang W."/>
            <person name="Islam-Faridi N."/>
            <person name="Jones S."/>
            <person name="Jones-Rhoades M."/>
            <person name="Jorgensen R."/>
            <person name="Joshi C."/>
            <person name="Kangasjarvi J."/>
            <person name="Karlsson J."/>
            <person name="Kelleher C."/>
            <person name="Kirkpatrick R."/>
            <person name="Kirst M."/>
            <person name="Kohler A."/>
            <person name="Kalluri U."/>
            <person name="Larimer F."/>
            <person name="Leebens-Mack J."/>
            <person name="Leple J.C."/>
            <person name="Locascio P."/>
            <person name="Lou Y."/>
            <person name="Lucas S."/>
            <person name="Martin F."/>
            <person name="Montanini B."/>
            <person name="Napoli C."/>
            <person name="Nelson D.R."/>
            <person name="Nelson C."/>
            <person name="Nieminen K."/>
            <person name="Nilsson O."/>
            <person name="Pereda V."/>
            <person name="Peter G."/>
            <person name="Philippe R."/>
            <person name="Pilate G."/>
            <person name="Poliakov A."/>
            <person name="Razumovskaya J."/>
            <person name="Richardson P."/>
            <person name="Rinaldi C."/>
            <person name="Ritland K."/>
            <person name="Rouze P."/>
            <person name="Ryaboy D."/>
            <person name="Schmutz J."/>
            <person name="Schrader J."/>
            <person name="Segerman B."/>
            <person name="Shin H."/>
            <person name="Siddiqui A."/>
            <person name="Sterky F."/>
            <person name="Terry A."/>
            <person name="Tsai C.J."/>
            <person name="Uberbacher E."/>
            <person name="Unneberg P."/>
            <person name="Vahala J."/>
            <person name="Wall K."/>
            <person name="Wessler S."/>
            <person name="Yang G."/>
            <person name="Yin T."/>
            <person name="Douglas C."/>
            <person name="Marra M."/>
            <person name="Sandberg G."/>
            <person name="Van de Peer Y."/>
            <person name="Rokhsar D."/>
        </authorList>
    </citation>
    <scope>NUCLEOTIDE SEQUENCE [LARGE SCALE GENOMIC DNA]</scope>
    <source>
        <strain evidence="2">cv. Nisqually</strain>
    </source>
</reference>
<dbReference type="EMBL" id="CM009308">
    <property type="protein sequence ID" value="PNS90990.1"/>
    <property type="molecule type" value="Genomic_DNA"/>
</dbReference>
<protein>
    <recommendedName>
        <fullName evidence="3">Integrase zinc-binding domain-containing protein</fullName>
    </recommendedName>
</protein>
<dbReference type="Gene3D" id="1.10.340.70">
    <property type="match status" value="1"/>
</dbReference>
<name>A0A2K1WR33_POPTR</name>
<accession>A0A2K1WR33</accession>
<dbReference type="AlphaFoldDB" id="A0A2K1WR33"/>
<keyword evidence="2" id="KW-1185">Reference proteome</keyword>
<sequence>MEKSNAIVLLIMRAKDWRVPIKEYLLTGTLPSDRMEAIKLTKRASGYCLIDGVLYRRSTSSPLLKCLSSEEGTYVLREMHEGVYVHTRFRALTAQTIRAGFYWPSIL</sequence>
<proteinExistence type="predicted"/>
<evidence type="ECO:0000313" key="1">
    <source>
        <dbReference type="EMBL" id="PNS90990.1"/>
    </source>
</evidence>
<dbReference type="InParanoid" id="A0A2K1WR33"/>
<dbReference type="PANTHER" id="PTHR48475:SF2">
    <property type="entry name" value="RIBONUCLEASE H"/>
    <property type="match status" value="1"/>
</dbReference>
<organism evidence="1 2">
    <name type="scientific">Populus trichocarpa</name>
    <name type="common">Western balsam poplar</name>
    <name type="synonym">Populus balsamifera subsp. trichocarpa</name>
    <dbReference type="NCBI Taxonomy" id="3694"/>
    <lineage>
        <taxon>Eukaryota</taxon>
        <taxon>Viridiplantae</taxon>
        <taxon>Streptophyta</taxon>
        <taxon>Embryophyta</taxon>
        <taxon>Tracheophyta</taxon>
        <taxon>Spermatophyta</taxon>
        <taxon>Magnoliopsida</taxon>
        <taxon>eudicotyledons</taxon>
        <taxon>Gunneridae</taxon>
        <taxon>Pentapetalae</taxon>
        <taxon>rosids</taxon>
        <taxon>fabids</taxon>
        <taxon>Malpighiales</taxon>
        <taxon>Salicaceae</taxon>
        <taxon>Saliceae</taxon>
        <taxon>Populus</taxon>
    </lineage>
</organism>
<evidence type="ECO:0008006" key="3">
    <source>
        <dbReference type="Google" id="ProtNLM"/>
    </source>
</evidence>
<dbReference type="OMA" id="WRMEIRA"/>
<dbReference type="Proteomes" id="UP000006729">
    <property type="component" value="Chromosome 19"/>
</dbReference>
<evidence type="ECO:0000313" key="2">
    <source>
        <dbReference type="Proteomes" id="UP000006729"/>
    </source>
</evidence>
<dbReference type="Gramene" id="Potri.019G075100.1.v4.1">
    <property type="protein sequence ID" value="Potri.019G075100.1.v4.1"/>
    <property type="gene ID" value="Potri.019G075100.v4.1"/>
</dbReference>
<dbReference type="PANTHER" id="PTHR48475">
    <property type="entry name" value="RIBONUCLEASE H"/>
    <property type="match status" value="1"/>
</dbReference>